<dbReference type="GO" id="GO:0003735">
    <property type="term" value="F:structural constituent of ribosome"/>
    <property type="evidence" value="ECO:0007669"/>
    <property type="project" value="InterPro"/>
</dbReference>
<dbReference type="InterPro" id="IPR036967">
    <property type="entry name" value="Ribosomal_uS11_sf"/>
</dbReference>
<dbReference type="InterPro" id="IPR001971">
    <property type="entry name" value="Ribosomal_uS11"/>
</dbReference>
<feature type="region of interest" description="Disordered" evidence="5">
    <location>
        <begin position="127"/>
        <end position="148"/>
    </location>
</feature>
<evidence type="ECO:0000256" key="1">
    <source>
        <dbReference type="ARBA" id="ARBA00006194"/>
    </source>
</evidence>
<dbReference type="GO" id="GO:0009507">
    <property type="term" value="C:chloroplast"/>
    <property type="evidence" value="ECO:0007669"/>
    <property type="project" value="UniProtKB-SubCell"/>
</dbReference>
<name>A0A411L965_9CARY</name>
<dbReference type="PIRSF" id="PIRSF002131">
    <property type="entry name" value="Ribosomal_S11"/>
    <property type="match status" value="1"/>
</dbReference>
<dbReference type="GO" id="GO:0005840">
    <property type="term" value="C:ribosome"/>
    <property type="evidence" value="ECO:0007669"/>
    <property type="project" value="UniProtKB-KW"/>
</dbReference>
<comment type="subcellular location">
    <subcellularLocation>
        <location evidence="4">Plastid</location>
        <location evidence="4">Chloroplast</location>
    </subcellularLocation>
</comment>
<dbReference type="GO" id="GO:0006412">
    <property type="term" value="P:translation"/>
    <property type="evidence" value="ECO:0007669"/>
    <property type="project" value="UniProtKB-UniRule"/>
</dbReference>
<keyword evidence="4" id="KW-0699">rRNA-binding</keyword>
<feature type="compositionally biased region" description="Basic residues" evidence="5">
    <location>
        <begin position="132"/>
        <end position="148"/>
    </location>
</feature>
<keyword evidence="4" id="KW-0694">RNA-binding</keyword>
<dbReference type="Pfam" id="PF00411">
    <property type="entry name" value="Ribosomal_S11"/>
    <property type="match status" value="1"/>
</dbReference>
<dbReference type="HAMAP" id="MF_01310">
    <property type="entry name" value="Ribosomal_uS11"/>
    <property type="match status" value="1"/>
</dbReference>
<proteinExistence type="inferred from homology"/>
<protein>
    <recommendedName>
        <fullName evidence="4">Small ribosomal subunit protein uS11c</fullName>
    </recommendedName>
</protein>
<comment type="similarity">
    <text evidence="1 4">Belongs to the universal ribosomal protein uS11 family.</text>
</comment>
<keyword evidence="6" id="KW-0150">Chloroplast</keyword>
<dbReference type="GO" id="GO:1990904">
    <property type="term" value="C:ribonucleoprotein complex"/>
    <property type="evidence" value="ECO:0007669"/>
    <property type="project" value="UniProtKB-KW"/>
</dbReference>
<evidence type="ECO:0000256" key="3">
    <source>
        <dbReference type="ARBA" id="ARBA00023274"/>
    </source>
</evidence>
<comment type="subunit">
    <text evidence="4">Part of the 30S ribosomal subunit.</text>
</comment>
<geneLocation type="chloroplast" evidence="6"/>
<accession>A0A411L965</accession>
<evidence type="ECO:0000256" key="5">
    <source>
        <dbReference type="SAM" id="MobiDB-lite"/>
    </source>
</evidence>
<reference evidence="6" key="1">
    <citation type="journal article" date="2019" name="Mol. Phylogenet. Evol.">
        <title>Plastid phylogenomic insights into the evolution of Caryophyllales.</title>
        <authorList>
            <person name="Yao G."/>
            <person name="Jin J.J."/>
            <person name="Li H.T."/>
            <person name="Yang J.B."/>
            <person name="Shiva Mandala V."/>
            <person name="Croley M."/>
            <person name="Mostow R."/>
            <person name="Douglas N.A."/>
            <person name="Chase M.W."/>
            <person name="Christenhusz M.J."/>
            <person name="Soltis D.E."/>
            <person name="Soltis P.S."/>
            <person name="Smith S.A."/>
            <person name="Brockington S.F."/>
            <person name="Moore M.J."/>
            <person name="Yi T.S."/>
            <person name="Li D.Z."/>
        </authorList>
    </citation>
    <scope>NUCLEOTIDE SEQUENCE</scope>
</reference>
<keyword evidence="2 4" id="KW-0689">Ribosomal protein</keyword>
<dbReference type="SUPFAM" id="SSF53137">
    <property type="entry name" value="Translational machinery components"/>
    <property type="match status" value="1"/>
</dbReference>
<dbReference type="GO" id="GO:0019843">
    <property type="term" value="F:rRNA binding"/>
    <property type="evidence" value="ECO:0007669"/>
    <property type="project" value="UniProtKB-UniRule"/>
</dbReference>
<gene>
    <name evidence="4 6" type="primary">rps11</name>
</gene>
<keyword evidence="3 4" id="KW-0687">Ribonucleoprotein</keyword>
<sequence length="148" mass="16796">MNRYVPPTVRRYRAFRLRRKRSAPLPKGLIHIQAGFNNTIVTITDVQGRTVWWSSAGICGFKSKKRGTPFAGQTVAESVLHPLMEEGMKKADVLVKGVGRGRAGALRAIRFSRIRLKLIKDVTPLPHNGCRAPKKRRLERKNTNKRKK</sequence>
<evidence type="ECO:0000256" key="2">
    <source>
        <dbReference type="ARBA" id="ARBA00022980"/>
    </source>
</evidence>
<keyword evidence="6" id="KW-0934">Plastid</keyword>
<evidence type="ECO:0000256" key="4">
    <source>
        <dbReference type="HAMAP-Rule" id="MF_01310"/>
    </source>
</evidence>
<organism evidence="6">
    <name type="scientific">Pharnaceum aurantium</name>
    <dbReference type="NCBI Taxonomy" id="2518628"/>
    <lineage>
        <taxon>Eukaryota</taxon>
        <taxon>Viridiplantae</taxon>
        <taxon>Streptophyta</taxon>
        <taxon>Embryophyta</taxon>
        <taxon>Tracheophyta</taxon>
        <taxon>Spermatophyta</taxon>
        <taxon>Magnoliopsida</taxon>
        <taxon>eudicotyledons</taxon>
        <taxon>Gunneridae</taxon>
        <taxon>Pentapetalae</taxon>
        <taxon>Caryophyllales</taxon>
        <taxon>Molluginaceae</taxon>
        <taxon>Pharnaceum</taxon>
    </lineage>
</organism>
<dbReference type="PANTHER" id="PTHR11759">
    <property type="entry name" value="40S RIBOSOMAL PROTEIN S14/30S RIBOSOMAL PROTEIN S11"/>
    <property type="match status" value="1"/>
</dbReference>
<evidence type="ECO:0000313" key="6">
    <source>
        <dbReference type="EMBL" id="QBE88832.1"/>
    </source>
</evidence>
<dbReference type="AlphaFoldDB" id="A0A411L965"/>
<dbReference type="Gene3D" id="3.30.420.80">
    <property type="entry name" value="Ribosomal protein S11"/>
    <property type="match status" value="1"/>
</dbReference>
<dbReference type="NCBIfam" id="NF003698">
    <property type="entry name" value="PRK05309.1"/>
    <property type="match status" value="1"/>
</dbReference>
<dbReference type="EMBL" id="MH286332">
    <property type="protein sequence ID" value="QBE88832.1"/>
    <property type="molecule type" value="Genomic_DNA"/>
</dbReference>